<protein>
    <recommendedName>
        <fullName evidence="5">Reverse transcriptase Ty1/copia-type domain-containing protein</fullName>
    </recommendedName>
</protein>
<dbReference type="EMBL" id="KQ987356">
    <property type="protein sequence ID" value="KZV57287.1"/>
    <property type="molecule type" value="Genomic_DNA"/>
</dbReference>
<feature type="non-terminal residue" evidence="3">
    <location>
        <position position="1"/>
    </location>
</feature>
<evidence type="ECO:0000313" key="3">
    <source>
        <dbReference type="EMBL" id="KZV57287.1"/>
    </source>
</evidence>
<feature type="domain" description="Reverse transcriptase Ty1/copia-type" evidence="1">
    <location>
        <begin position="117"/>
        <end position="249"/>
    </location>
</feature>
<feature type="domain" description="Retrotransposon Copia-like N-terminal" evidence="2">
    <location>
        <begin position="1"/>
        <end position="29"/>
    </location>
</feature>
<dbReference type="InterPro" id="IPR043502">
    <property type="entry name" value="DNA/RNA_pol_sf"/>
</dbReference>
<dbReference type="Pfam" id="PF14244">
    <property type="entry name" value="Retrotran_gag_3"/>
    <property type="match status" value="1"/>
</dbReference>
<organism evidence="3 4">
    <name type="scientific">Dorcoceras hygrometricum</name>
    <dbReference type="NCBI Taxonomy" id="472368"/>
    <lineage>
        <taxon>Eukaryota</taxon>
        <taxon>Viridiplantae</taxon>
        <taxon>Streptophyta</taxon>
        <taxon>Embryophyta</taxon>
        <taxon>Tracheophyta</taxon>
        <taxon>Spermatophyta</taxon>
        <taxon>Magnoliopsida</taxon>
        <taxon>eudicotyledons</taxon>
        <taxon>Gunneridae</taxon>
        <taxon>Pentapetalae</taxon>
        <taxon>asterids</taxon>
        <taxon>lamiids</taxon>
        <taxon>Lamiales</taxon>
        <taxon>Gesneriaceae</taxon>
        <taxon>Didymocarpoideae</taxon>
        <taxon>Trichosporeae</taxon>
        <taxon>Loxocarpinae</taxon>
        <taxon>Dorcoceras</taxon>
    </lineage>
</organism>
<dbReference type="AlphaFoldDB" id="A0A2Z7DDR0"/>
<dbReference type="InterPro" id="IPR029472">
    <property type="entry name" value="Copia-like_N"/>
</dbReference>
<name>A0A2Z7DDR0_9LAMI</name>
<accession>A0A2Z7DDR0</accession>
<reference evidence="3 4" key="1">
    <citation type="journal article" date="2015" name="Proc. Natl. Acad. Sci. U.S.A.">
        <title>The resurrection genome of Boea hygrometrica: A blueprint for survival of dehydration.</title>
        <authorList>
            <person name="Xiao L."/>
            <person name="Yang G."/>
            <person name="Zhang L."/>
            <person name="Yang X."/>
            <person name="Zhao S."/>
            <person name="Ji Z."/>
            <person name="Zhou Q."/>
            <person name="Hu M."/>
            <person name="Wang Y."/>
            <person name="Chen M."/>
            <person name="Xu Y."/>
            <person name="Jin H."/>
            <person name="Xiao X."/>
            <person name="Hu G."/>
            <person name="Bao F."/>
            <person name="Hu Y."/>
            <person name="Wan P."/>
            <person name="Li L."/>
            <person name="Deng X."/>
            <person name="Kuang T."/>
            <person name="Xiang C."/>
            <person name="Zhu J.K."/>
            <person name="Oliver M.J."/>
            <person name="He Y."/>
        </authorList>
    </citation>
    <scope>NUCLEOTIDE SEQUENCE [LARGE SCALE GENOMIC DNA]</scope>
    <source>
        <strain evidence="4">cv. XS01</strain>
    </source>
</reference>
<sequence length="490" mass="55343">NYNIWSRAMIVALTAKNKLGFIDNSIDQPRPDDLLYGSWKRCNSMVISWILNSVSRDIADSLMYFPTAREMWIDIHDRFHESNAPRIYQIKKMLNALQQGAMDISSYYTGGGYLPPQAICKLHKSLYGLKQASRQWFAKFSSTMLSIGFSQSHAGNSLFVKVRHDVVLVLLVYVDDIVIATNDEGAASELKLFLDNKFKLKDLGKLKYFLGIEVARSSRGISICQRNYAMNLLTEAGLLGCKPRSTPMDANIKLTQDDGDMLPDPSSYRRLIGRLLYLTVTRPDLAFAVNRLSQYVSKPRIPHMEAALNILRYVKGTVGQGLFYGSNLDLKIKFFLDADWGACLDTRRSVTGYCVFLGESMISWRAKKQHTVSRSSAEEEYRSMAAATCEILWIRSLLTDLGVTCDAPATLFCDRQAAIHIASNPVFHERTKHIDIHCHVVRERVQQGIVKLMHVSSTQQLADLFTKALMASRFHSLLSKMGMQNIHDSS</sequence>
<evidence type="ECO:0000313" key="4">
    <source>
        <dbReference type="Proteomes" id="UP000250235"/>
    </source>
</evidence>
<gene>
    <name evidence="3" type="ORF">F511_33476</name>
</gene>
<dbReference type="OrthoDB" id="850529at2759"/>
<dbReference type="Proteomes" id="UP000250235">
    <property type="component" value="Unassembled WGS sequence"/>
</dbReference>
<dbReference type="SUPFAM" id="SSF56672">
    <property type="entry name" value="DNA/RNA polymerases"/>
    <property type="match status" value="1"/>
</dbReference>
<keyword evidence="4" id="KW-1185">Reference proteome</keyword>
<proteinExistence type="predicted"/>
<dbReference type="Pfam" id="PF07727">
    <property type="entry name" value="RVT_2"/>
    <property type="match status" value="1"/>
</dbReference>
<evidence type="ECO:0000259" key="1">
    <source>
        <dbReference type="Pfam" id="PF07727"/>
    </source>
</evidence>
<evidence type="ECO:0000259" key="2">
    <source>
        <dbReference type="Pfam" id="PF14244"/>
    </source>
</evidence>
<evidence type="ECO:0008006" key="5">
    <source>
        <dbReference type="Google" id="ProtNLM"/>
    </source>
</evidence>
<dbReference type="CDD" id="cd09272">
    <property type="entry name" value="RNase_HI_RT_Ty1"/>
    <property type="match status" value="1"/>
</dbReference>
<dbReference type="InterPro" id="IPR013103">
    <property type="entry name" value="RVT_2"/>
</dbReference>
<dbReference type="PANTHER" id="PTHR11439:SF498">
    <property type="entry name" value="DNAK FAMILY PROTEIN"/>
    <property type="match status" value="1"/>
</dbReference>
<dbReference type="PANTHER" id="PTHR11439">
    <property type="entry name" value="GAG-POL-RELATED RETROTRANSPOSON"/>
    <property type="match status" value="1"/>
</dbReference>